<keyword evidence="1" id="KW-1133">Transmembrane helix</keyword>
<dbReference type="AlphaFoldDB" id="V4M375"/>
<feature type="transmembrane region" description="Helical" evidence="1">
    <location>
        <begin position="12"/>
        <end position="35"/>
    </location>
</feature>
<keyword evidence="1" id="KW-0472">Membrane</keyword>
<evidence type="ECO:0000256" key="1">
    <source>
        <dbReference type="SAM" id="Phobius"/>
    </source>
</evidence>
<dbReference type="KEGG" id="eus:EUTSA_v10022954mg"/>
<dbReference type="EMBL" id="KI517392">
    <property type="protein sequence ID" value="ESQ50639.1"/>
    <property type="molecule type" value="Genomic_DNA"/>
</dbReference>
<dbReference type="Proteomes" id="UP000030689">
    <property type="component" value="Unassembled WGS sequence"/>
</dbReference>
<evidence type="ECO:0000313" key="2">
    <source>
        <dbReference type="EMBL" id="ESQ50639.1"/>
    </source>
</evidence>
<gene>
    <name evidence="2" type="ORF">EUTSA_v10022954mg</name>
</gene>
<keyword evidence="1" id="KW-0812">Transmembrane</keyword>
<sequence length="66" mass="7868">MWPYWLVLSNGLNISTIFVVTVPLHEIQLVILLVVSLKYIYIWYSYNCIYIPLYTTTTDNRELQII</sequence>
<evidence type="ECO:0000313" key="3">
    <source>
        <dbReference type="Proteomes" id="UP000030689"/>
    </source>
</evidence>
<keyword evidence="3" id="KW-1185">Reference proteome</keyword>
<reference evidence="2 3" key="1">
    <citation type="journal article" date="2013" name="Front. Plant Sci.">
        <title>The Reference Genome of the Halophytic Plant Eutrema salsugineum.</title>
        <authorList>
            <person name="Yang R."/>
            <person name="Jarvis D.E."/>
            <person name="Chen H."/>
            <person name="Beilstein M.A."/>
            <person name="Grimwood J."/>
            <person name="Jenkins J."/>
            <person name="Shu S."/>
            <person name="Prochnik S."/>
            <person name="Xin M."/>
            <person name="Ma C."/>
            <person name="Schmutz J."/>
            <person name="Wing R.A."/>
            <person name="Mitchell-Olds T."/>
            <person name="Schumaker K.S."/>
            <person name="Wang X."/>
        </authorList>
    </citation>
    <scope>NUCLEOTIDE SEQUENCE [LARGE SCALE GENOMIC DNA]</scope>
</reference>
<proteinExistence type="predicted"/>
<name>V4M375_EUTSA</name>
<dbReference type="Gramene" id="ESQ50639">
    <property type="protein sequence ID" value="ESQ50639"/>
    <property type="gene ID" value="EUTSA_v10022954mg"/>
</dbReference>
<organism evidence="2 3">
    <name type="scientific">Eutrema salsugineum</name>
    <name type="common">Saltwater cress</name>
    <name type="synonym">Sisymbrium salsugineum</name>
    <dbReference type="NCBI Taxonomy" id="72664"/>
    <lineage>
        <taxon>Eukaryota</taxon>
        <taxon>Viridiplantae</taxon>
        <taxon>Streptophyta</taxon>
        <taxon>Embryophyta</taxon>
        <taxon>Tracheophyta</taxon>
        <taxon>Spermatophyta</taxon>
        <taxon>Magnoliopsida</taxon>
        <taxon>eudicotyledons</taxon>
        <taxon>Gunneridae</taxon>
        <taxon>Pentapetalae</taxon>
        <taxon>rosids</taxon>
        <taxon>malvids</taxon>
        <taxon>Brassicales</taxon>
        <taxon>Brassicaceae</taxon>
        <taxon>Eutremeae</taxon>
        <taxon>Eutrema</taxon>
    </lineage>
</organism>
<accession>V4M375</accession>
<protein>
    <submittedName>
        <fullName evidence="2">Uncharacterized protein</fullName>
    </submittedName>
</protein>